<dbReference type="AlphaFoldDB" id="M7MFI5"/>
<comment type="similarity">
    <text evidence="1">Belongs to the universal stress protein A family.</text>
</comment>
<dbReference type="eggNOG" id="COG0589">
    <property type="taxonomic scope" value="Bacteria"/>
</dbReference>
<dbReference type="PRINTS" id="PR01438">
    <property type="entry name" value="UNVRSLSTRESS"/>
</dbReference>
<keyword evidence="4" id="KW-1185">Reference proteome</keyword>
<proteinExistence type="inferred from homology"/>
<name>M7MFI5_9FLAO</name>
<dbReference type="Pfam" id="PF00582">
    <property type="entry name" value="Usp"/>
    <property type="match status" value="2"/>
</dbReference>
<dbReference type="GeneID" id="98642579"/>
<dbReference type="InterPro" id="IPR006015">
    <property type="entry name" value="Universal_stress_UspA"/>
</dbReference>
<dbReference type="PATRIC" id="fig|1137281.3.peg.2771"/>
<evidence type="ECO:0000313" key="3">
    <source>
        <dbReference type="EMBL" id="EMQ93826.1"/>
    </source>
</evidence>
<dbReference type="CDD" id="cd00293">
    <property type="entry name" value="USP-like"/>
    <property type="match status" value="2"/>
</dbReference>
<dbReference type="OrthoDB" id="9788959at2"/>
<dbReference type="RefSeq" id="WP_007651724.1">
    <property type="nucleotide sequence ID" value="NZ_ANLA01000029.1"/>
</dbReference>
<dbReference type="SUPFAM" id="SSF52402">
    <property type="entry name" value="Adenine nucleotide alpha hydrolases-like"/>
    <property type="match status" value="2"/>
</dbReference>
<evidence type="ECO:0000256" key="1">
    <source>
        <dbReference type="ARBA" id="ARBA00008791"/>
    </source>
</evidence>
<dbReference type="PANTHER" id="PTHR46268:SF6">
    <property type="entry name" value="UNIVERSAL STRESS PROTEIN UP12"/>
    <property type="match status" value="1"/>
</dbReference>
<dbReference type="InterPro" id="IPR006016">
    <property type="entry name" value="UspA"/>
</dbReference>
<evidence type="ECO:0000259" key="2">
    <source>
        <dbReference type="Pfam" id="PF00582"/>
    </source>
</evidence>
<dbReference type="Proteomes" id="UP000012024">
    <property type="component" value="Unassembled WGS sequence"/>
</dbReference>
<dbReference type="EMBL" id="ANLA01000029">
    <property type="protein sequence ID" value="EMQ93826.1"/>
    <property type="molecule type" value="Genomic_DNA"/>
</dbReference>
<dbReference type="InterPro" id="IPR014729">
    <property type="entry name" value="Rossmann-like_a/b/a_fold"/>
</dbReference>
<feature type="domain" description="UspA" evidence="2">
    <location>
        <begin position="2"/>
        <end position="140"/>
    </location>
</feature>
<evidence type="ECO:0000313" key="4">
    <source>
        <dbReference type="Proteomes" id="UP000012024"/>
    </source>
</evidence>
<accession>M7MFI5</accession>
<protein>
    <submittedName>
        <fullName evidence="3">UspA</fullName>
    </submittedName>
</protein>
<gene>
    <name evidence="3" type="ORF">D778_01413</name>
</gene>
<reference evidence="3 4" key="1">
    <citation type="submission" date="2012-12" db="EMBL/GenBank/DDBJ databases">
        <title>Genome assembly of Formosa sp. AK20.</title>
        <authorList>
            <person name="Kumar R."/>
            <person name="Khatri I."/>
            <person name="Vaidya B."/>
            <person name="Subramanian S."/>
            <person name="Pinnaka A."/>
        </authorList>
    </citation>
    <scope>NUCLEOTIDE SEQUENCE [LARGE SCALE GENOMIC DNA]</scope>
    <source>
        <strain evidence="3 4">AK20</strain>
    </source>
</reference>
<comment type="caution">
    <text evidence="3">The sequence shown here is derived from an EMBL/GenBank/DDBJ whole genome shotgun (WGS) entry which is preliminary data.</text>
</comment>
<dbReference type="Gene3D" id="3.40.50.620">
    <property type="entry name" value="HUPs"/>
    <property type="match status" value="2"/>
</dbReference>
<dbReference type="PANTHER" id="PTHR46268">
    <property type="entry name" value="STRESS RESPONSE PROTEIN NHAX"/>
    <property type="match status" value="1"/>
</dbReference>
<sequence>MNKIIVPIDFSEHSEYALEAAVKLAKGNDAEIIALHMLEMSDSVLTSTDSEQQQKAVFFLKLAEKRFNEFLDKPYLKEANVTPLVKHFKVFSEVNDVAKDQGADLIVMGSHGTSGLSEIFVGSNTEKVVRHSEVPVLVLKHKFNKDHLKDVVFASDFSAESVAVYQKAKTLFQDFKAKLHLLHVNLPSDRFRSTNEIDQTVSNFLMKAEGNLDKLSQINFVSDYTVEKGVLNFANKIGADLIAVATHGRTGIAHFFEGSISEDIANHAVLPVMTFKI</sequence>
<feature type="domain" description="UspA" evidence="2">
    <location>
        <begin position="149"/>
        <end position="275"/>
    </location>
</feature>
<organism evidence="3 4">
    <name type="scientific">Xanthomarina gelatinilytica</name>
    <dbReference type="NCBI Taxonomy" id="1137281"/>
    <lineage>
        <taxon>Bacteria</taxon>
        <taxon>Pseudomonadati</taxon>
        <taxon>Bacteroidota</taxon>
        <taxon>Flavobacteriia</taxon>
        <taxon>Flavobacteriales</taxon>
        <taxon>Flavobacteriaceae</taxon>
        <taxon>Xanthomarina</taxon>
    </lineage>
</organism>